<dbReference type="PANTHER" id="PTHR40326">
    <property type="entry name" value="PROTEIN CBG10816"/>
    <property type="match status" value="1"/>
</dbReference>
<dbReference type="PANTHER" id="PTHR40326:SF1">
    <property type="entry name" value="RING-TYPE DOMAIN-CONTAINING PROTEIN-RELATED"/>
    <property type="match status" value="1"/>
</dbReference>
<keyword evidence="3" id="KW-1185">Reference proteome</keyword>
<dbReference type="Proteomes" id="UP001152747">
    <property type="component" value="Unassembled WGS sequence"/>
</dbReference>
<dbReference type="SUPFAM" id="SSF63825">
    <property type="entry name" value="YWTD domain"/>
    <property type="match status" value="1"/>
</dbReference>
<protein>
    <submittedName>
        <fullName evidence="2">Uncharacterized protein</fullName>
    </submittedName>
</protein>
<dbReference type="OrthoDB" id="5870165at2759"/>
<evidence type="ECO:0000256" key="1">
    <source>
        <dbReference type="SAM" id="MobiDB-lite"/>
    </source>
</evidence>
<feature type="compositionally biased region" description="Polar residues" evidence="1">
    <location>
        <begin position="72"/>
        <end position="92"/>
    </location>
</feature>
<feature type="region of interest" description="Disordered" evidence="1">
    <location>
        <begin position="72"/>
        <end position="94"/>
    </location>
</feature>
<proteinExistence type="predicted"/>
<name>A0A9P1I510_9PELO</name>
<reference evidence="2" key="1">
    <citation type="submission" date="2022-11" db="EMBL/GenBank/DDBJ databases">
        <authorList>
            <person name="Kikuchi T."/>
        </authorList>
    </citation>
    <scope>NUCLEOTIDE SEQUENCE</scope>
    <source>
        <strain evidence="2">PS1010</strain>
    </source>
</reference>
<comment type="caution">
    <text evidence="2">The sequence shown here is derived from an EMBL/GenBank/DDBJ whole genome shotgun (WGS) entry which is preliminary data.</text>
</comment>
<dbReference type="AlphaFoldDB" id="A0A9P1I510"/>
<organism evidence="2 3">
    <name type="scientific">Caenorhabditis angaria</name>
    <dbReference type="NCBI Taxonomy" id="860376"/>
    <lineage>
        <taxon>Eukaryota</taxon>
        <taxon>Metazoa</taxon>
        <taxon>Ecdysozoa</taxon>
        <taxon>Nematoda</taxon>
        <taxon>Chromadorea</taxon>
        <taxon>Rhabditida</taxon>
        <taxon>Rhabditina</taxon>
        <taxon>Rhabditomorpha</taxon>
        <taxon>Rhabditoidea</taxon>
        <taxon>Rhabditidae</taxon>
        <taxon>Peloderinae</taxon>
        <taxon>Caenorhabditis</taxon>
    </lineage>
</organism>
<accession>A0A9P1I510</accession>
<gene>
    <name evidence="2" type="ORF">CAMP_LOCUS1085</name>
</gene>
<evidence type="ECO:0000313" key="2">
    <source>
        <dbReference type="EMBL" id="CAI5438448.1"/>
    </source>
</evidence>
<evidence type="ECO:0000313" key="3">
    <source>
        <dbReference type="Proteomes" id="UP001152747"/>
    </source>
</evidence>
<dbReference type="EMBL" id="CANHGI010000001">
    <property type="protein sequence ID" value="CAI5438448.1"/>
    <property type="molecule type" value="Genomic_DNA"/>
</dbReference>
<sequence length="429" mass="49296">MERTIRPIFEKMMKEEQVTPSEQIIFKSFIAQRFGKREDDSGNISNCLKSLEQLKIANSREEMNRDNTLEQAIDTNNRNDESSSIAAENQSDQNDETVDLSTFLTPQNTFLKIIKKPLPFFEEIAAENISYPLSVIYDEKLNQWFFCDKDRPGIYRVKIVGENRGIYHISNRLLSNPSAVCIYEEGRSIAILSGKTNFTIYIYNIQSDNIEILCSFNLRIYEMNWHLRGLAKSVGGNILSLESRNYTGKNLRIFKNNVGSACFSLNDYGAIQPSFITSRGNRVAISDLGVNSVYLLEVNDLDFTNITFQVLRVLKSESMELNKICDHSSFAFVSGLIFDIDYNLLIGDAQGKCIKLFDENLEFLHRVSTDFPMPYLSSFFINQAGQIMILNIRSPTDRLIFGQLTSCAEVERWNHVEFPTRRNNNRIRQ</sequence>